<dbReference type="AlphaFoldDB" id="A0A921YUR6"/>
<evidence type="ECO:0000256" key="3">
    <source>
        <dbReference type="ARBA" id="ARBA00022989"/>
    </source>
</evidence>
<proteinExistence type="predicted"/>
<dbReference type="InterPro" id="IPR036259">
    <property type="entry name" value="MFS_trans_sf"/>
</dbReference>
<organism evidence="7 8">
    <name type="scientific">Manduca sexta</name>
    <name type="common">Tobacco hawkmoth</name>
    <name type="synonym">Tobacco hornworm</name>
    <dbReference type="NCBI Taxonomy" id="7130"/>
    <lineage>
        <taxon>Eukaryota</taxon>
        <taxon>Metazoa</taxon>
        <taxon>Ecdysozoa</taxon>
        <taxon>Arthropoda</taxon>
        <taxon>Hexapoda</taxon>
        <taxon>Insecta</taxon>
        <taxon>Pterygota</taxon>
        <taxon>Neoptera</taxon>
        <taxon>Endopterygota</taxon>
        <taxon>Lepidoptera</taxon>
        <taxon>Glossata</taxon>
        <taxon>Ditrysia</taxon>
        <taxon>Bombycoidea</taxon>
        <taxon>Sphingidae</taxon>
        <taxon>Sphinginae</taxon>
        <taxon>Sphingini</taxon>
        <taxon>Manduca</taxon>
    </lineage>
</organism>
<feature type="transmembrane region" description="Helical" evidence="5">
    <location>
        <begin position="217"/>
        <end position="238"/>
    </location>
</feature>
<reference evidence="7" key="1">
    <citation type="journal article" date="2016" name="Insect Biochem. Mol. Biol.">
        <title>Multifaceted biological insights from a draft genome sequence of the tobacco hornworm moth, Manduca sexta.</title>
        <authorList>
            <person name="Kanost M.R."/>
            <person name="Arrese E.L."/>
            <person name="Cao X."/>
            <person name="Chen Y.R."/>
            <person name="Chellapilla S."/>
            <person name="Goldsmith M.R."/>
            <person name="Grosse-Wilde E."/>
            <person name="Heckel D.G."/>
            <person name="Herndon N."/>
            <person name="Jiang H."/>
            <person name="Papanicolaou A."/>
            <person name="Qu J."/>
            <person name="Soulages J.L."/>
            <person name="Vogel H."/>
            <person name="Walters J."/>
            <person name="Waterhouse R.M."/>
            <person name="Ahn S.J."/>
            <person name="Almeida F.C."/>
            <person name="An C."/>
            <person name="Aqrawi P."/>
            <person name="Bretschneider A."/>
            <person name="Bryant W.B."/>
            <person name="Bucks S."/>
            <person name="Chao H."/>
            <person name="Chevignon G."/>
            <person name="Christen J.M."/>
            <person name="Clarke D.F."/>
            <person name="Dittmer N.T."/>
            <person name="Ferguson L.C.F."/>
            <person name="Garavelou S."/>
            <person name="Gordon K.H.J."/>
            <person name="Gunaratna R.T."/>
            <person name="Han Y."/>
            <person name="Hauser F."/>
            <person name="He Y."/>
            <person name="Heidel-Fischer H."/>
            <person name="Hirsh A."/>
            <person name="Hu Y."/>
            <person name="Jiang H."/>
            <person name="Kalra D."/>
            <person name="Klinner C."/>
            <person name="Konig C."/>
            <person name="Kovar C."/>
            <person name="Kroll A.R."/>
            <person name="Kuwar S.S."/>
            <person name="Lee S.L."/>
            <person name="Lehman R."/>
            <person name="Li K."/>
            <person name="Li Z."/>
            <person name="Liang H."/>
            <person name="Lovelace S."/>
            <person name="Lu Z."/>
            <person name="Mansfield J.H."/>
            <person name="McCulloch K.J."/>
            <person name="Mathew T."/>
            <person name="Morton B."/>
            <person name="Muzny D.M."/>
            <person name="Neunemann D."/>
            <person name="Ongeri F."/>
            <person name="Pauchet Y."/>
            <person name="Pu L.L."/>
            <person name="Pyrousis I."/>
            <person name="Rao X.J."/>
            <person name="Redding A."/>
            <person name="Roesel C."/>
            <person name="Sanchez-Gracia A."/>
            <person name="Schaack S."/>
            <person name="Shukla A."/>
            <person name="Tetreau G."/>
            <person name="Wang Y."/>
            <person name="Xiong G.H."/>
            <person name="Traut W."/>
            <person name="Walsh T.K."/>
            <person name="Worley K.C."/>
            <person name="Wu D."/>
            <person name="Wu W."/>
            <person name="Wu Y.Q."/>
            <person name="Zhang X."/>
            <person name="Zou Z."/>
            <person name="Zucker H."/>
            <person name="Briscoe A.D."/>
            <person name="Burmester T."/>
            <person name="Clem R.J."/>
            <person name="Feyereisen R."/>
            <person name="Grimmelikhuijzen C.J.P."/>
            <person name="Hamodrakas S.J."/>
            <person name="Hansson B.S."/>
            <person name="Huguet E."/>
            <person name="Jermiin L.S."/>
            <person name="Lan Q."/>
            <person name="Lehman H.K."/>
            <person name="Lorenzen M."/>
            <person name="Merzendorfer H."/>
            <person name="Michalopoulos I."/>
            <person name="Morton D.B."/>
            <person name="Muthukrishnan S."/>
            <person name="Oakeshott J.G."/>
            <person name="Palmer W."/>
            <person name="Park Y."/>
            <person name="Passarelli A.L."/>
            <person name="Rozas J."/>
            <person name="Schwartz L.M."/>
            <person name="Smith W."/>
            <person name="Southgate A."/>
            <person name="Vilcinskas A."/>
            <person name="Vogt R."/>
            <person name="Wang P."/>
            <person name="Werren J."/>
            <person name="Yu X.Q."/>
            <person name="Zhou J.J."/>
            <person name="Brown S.J."/>
            <person name="Scherer S.E."/>
            <person name="Richards S."/>
            <person name="Blissard G.W."/>
        </authorList>
    </citation>
    <scope>NUCLEOTIDE SEQUENCE</scope>
</reference>
<dbReference type="EMBL" id="JH668325">
    <property type="protein sequence ID" value="KAG6445763.1"/>
    <property type="molecule type" value="Genomic_DNA"/>
</dbReference>
<comment type="subcellular location">
    <subcellularLocation>
        <location evidence="1">Membrane</location>
        <topology evidence="1">Multi-pass membrane protein</topology>
    </subcellularLocation>
</comment>
<name>A0A921YUR6_MANSE</name>
<dbReference type="GO" id="GO:0022857">
    <property type="term" value="F:transmembrane transporter activity"/>
    <property type="evidence" value="ECO:0007669"/>
    <property type="project" value="InterPro"/>
</dbReference>
<dbReference type="SUPFAM" id="SSF103473">
    <property type="entry name" value="MFS general substrate transporter"/>
    <property type="match status" value="1"/>
</dbReference>
<dbReference type="PANTHER" id="PTHR24064">
    <property type="entry name" value="SOLUTE CARRIER FAMILY 22 MEMBER"/>
    <property type="match status" value="1"/>
</dbReference>
<feature type="transmembrane region" description="Helical" evidence="5">
    <location>
        <begin position="186"/>
        <end position="205"/>
    </location>
</feature>
<dbReference type="PROSITE" id="PS00216">
    <property type="entry name" value="SUGAR_TRANSPORT_1"/>
    <property type="match status" value="1"/>
</dbReference>
<feature type="domain" description="Major facilitator superfamily (MFS) profile" evidence="6">
    <location>
        <begin position="86"/>
        <end position="528"/>
    </location>
</feature>
<feature type="transmembrane region" description="Helical" evidence="5">
    <location>
        <begin position="272"/>
        <end position="293"/>
    </location>
</feature>
<dbReference type="Proteomes" id="UP000791440">
    <property type="component" value="Unassembled WGS sequence"/>
</dbReference>
<dbReference type="Pfam" id="PF00083">
    <property type="entry name" value="Sugar_tr"/>
    <property type="match status" value="1"/>
</dbReference>
<dbReference type="InterPro" id="IPR005828">
    <property type="entry name" value="MFS_sugar_transport-like"/>
</dbReference>
<gene>
    <name evidence="7" type="ORF">O3G_MSEX004123</name>
</gene>
<evidence type="ECO:0000259" key="6">
    <source>
        <dbReference type="PROSITE" id="PS50850"/>
    </source>
</evidence>
<dbReference type="InterPro" id="IPR020846">
    <property type="entry name" value="MFS_dom"/>
</dbReference>
<feature type="transmembrane region" description="Helical" evidence="5">
    <location>
        <begin position="159"/>
        <end position="179"/>
    </location>
</feature>
<evidence type="ECO:0000256" key="2">
    <source>
        <dbReference type="ARBA" id="ARBA00022692"/>
    </source>
</evidence>
<evidence type="ECO:0000256" key="5">
    <source>
        <dbReference type="SAM" id="Phobius"/>
    </source>
</evidence>
<feature type="transmembrane region" description="Helical" evidence="5">
    <location>
        <begin position="360"/>
        <end position="382"/>
    </location>
</feature>
<protein>
    <recommendedName>
        <fullName evidence="6">Major facilitator superfamily (MFS) profile domain-containing protein</fullName>
    </recommendedName>
</protein>
<keyword evidence="2 5" id="KW-0812">Transmembrane</keyword>
<feature type="transmembrane region" description="Helical" evidence="5">
    <location>
        <begin position="388"/>
        <end position="410"/>
    </location>
</feature>
<accession>A0A921YUR6</accession>
<keyword evidence="8" id="KW-1185">Reference proteome</keyword>
<feature type="transmembrane region" description="Helical" evidence="5">
    <location>
        <begin position="502"/>
        <end position="523"/>
    </location>
</feature>
<feature type="transmembrane region" description="Helical" evidence="5">
    <location>
        <begin position="478"/>
        <end position="496"/>
    </location>
</feature>
<keyword evidence="3 5" id="KW-1133">Transmembrane helix</keyword>
<feature type="transmembrane region" description="Helical" evidence="5">
    <location>
        <begin position="245"/>
        <end position="266"/>
    </location>
</feature>
<keyword evidence="4 5" id="KW-0472">Membrane</keyword>
<dbReference type="PROSITE" id="PS50850">
    <property type="entry name" value="MFS"/>
    <property type="match status" value="1"/>
</dbReference>
<dbReference type="Gene3D" id="1.20.1250.20">
    <property type="entry name" value="MFS general substrate transporter like domains"/>
    <property type="match status" value="1"/>
</dbReference>
<sequence>MDVAKERPKAEAREIQTDKDVVDYDELLSSAGEFGRYQFLLFIATFPFYVFGVFVYFSQLFMTETSSNHWCWVPELANMTDIERRSFAIPKTNDSLFGYSQCSMYEANWTELLETGQRPDESWRTIPCQHGWEFNKTEIPYPTISSELGWVCDKDSYQASAQSVFFLGSIVGGFLIGWIADRFGRLPAIVISNLIGCLGGLISIFARNFAEFTACRFFMGISYDNCMMMAYLLVLEYVAPRYKTLLANLSFALFYSVPVTLLPWLALICGHWWTIGLVTSVPLALGLFSPLFIPESPRWLLSRGRVDNAIKKIETISRVNKKEIPPKLIEQFKISIANQKSPESQSYMEILKRPSIRKMFILICLLFMCCTIVFDGLVRSIGQLDFDFFISFSVVSFTEFPSLLVVAFIMDWMGRRWMAITCMTLSCIFTFLTVGVGAGFPSVICAVIARFFVNMSYNATMQWAAEILPTPVRGSGTAFVHVCGFIGNVISPYIVYLKIFRYWLPLAVVALIAGLGGVISFALPETAKKEMPHTFEDSEALARSHKLWDLPWNRKKESVEGHVNNSFEM</sequence>
<reference evidence="7" key="2">
    <citation type="submission" date="2020-12" db="EMBL/GenBank/DDBJ databases">
        <authorList>
            <person name="Kanost M."/>
        </authorList>
    </citation>
    <scope>NUCLEOTIDE SEQUENCE</scope>
</reference>
<comment type="caution">
    <text evidence="7">The sequence shown here is derived from an EMBL/GenBank/DDBJ whole genome shotgun (WGS) entry which is preliminary data.</text>
</comment>
<dbReference type="GO" id="GO:0016020">
    <property type="term" value="C:membrane"/>
    <property type="evidence" value="ECO:0007669"/>
    <property type="project" value="UniProtKB-SubCell"/>
</dbReference>
<evidence type="ECO:0000313" key="7">
    <source>
        <dbReference type="EMBL" id="KAG6445763.1"/>
    </source>
</evidence>
<dbReference type="InterPro" id="IPR005829">
    <property type="entry name" value="Sugar_transporter_CS"/>
</dbReference>
<evidence type="ECO:0000313" key="8">
    <source>
        <dbReference type="Proteomes" id="UP000791440"/>
    </source>
</evidence>
<evidence type="ECO:0000256" key="4">
    <source>
        <dbReference type="ARBA" id="ARBA00023136"/>
    </source>
</evidence>
<feature type="transmembrane region" description="Helical" evidence="5">
    <location>
        <begin position="39"/>
        <end position="57"/>
    </location>
</feature>
<feature type="transmembrane region" description="Helical" evidence="5">
    <location>
        <begin position="440"/>
        <end position="457"/>
    </location>
</feature>
<evidence type="ECO:0000256" key="1">
    <source>
        <dbReference type="ARBA" id="ARBA00004141"/>
    </source>
</evidence>